<feature type="transmembrane region" description="Helical" evidence="8">
    <location>
        <begin position="278"/>
        <end position="301"/>
    </location>
</feature>
<evidence type="ECO:0000256" key="4">
    <source>
        <dbReference type="ARBA" id="ARBA00022679"/>
    </source>
</evidence>
<accession>A0A934LZW6</accession>
<comment type="caution">
    <text evidence="10">The sequence shown here is derived from an EMBL/GenBank/DDBJ whole genome shotgun (WGS) entry which is preliminary data.</text>
</comment>
<keyword evidence="8" id="KW-0812">Transmembrane</keyword>
<dbReference type="EMBL" id="JAEIJD010000003">
    <property type="protein sequence ID" value="MBI6629410.1"/>
    <property type="molecule type" value="Genomic_DNA"/>
</dbReference>
<reference evidence="10" key="1">
    <citation type="submission" date="2020-12" db="EMBL/GenBank/DDBJ databases">
        <title>Pontibaca salina gen. nov., sp. nov., isolated from marine sediment.</title>
        <authorList>
            <person name="Bo J."/>
            <person name="Wang S."/>
            <person name="Song X."/>
            <person name="Du Z."/>
        </authorList>
    </citation>
    <scope>NUCLEOTIDE SEQUENCE</scope>
    <source>
        <strain evidence="10">S1109L</strain>
    </source>
</reference>
<evidence type="ECO:0000259" key="9">
    <source>
        <dbReference type="Pfam" id="PF07568"/>
    </source>
</evidence>
<organism evidence="10 11">
    <name type="scientific">Pontibaca salina</name>
    <dbReference type="NCBI Taxonomy" id="2795731"/>
    <lineage>
        <taxon>Bacteria</taxon>
        <taxon>Pseudomonadati</taxon>
        <taxon>Pseudomonadota</taxon>
        <taxon>Alphaproteobacteria</taxon>
        <taxon>Rhodobacterales</taxon>
        <taxon>Roseobacteraceae</taxon>
        <taxon>Pontibaca</taxon>
    </lineage>
</organism>
<dbReference type="GO" id="GO:0004673">
    <property type="term" value="F:protein histidine kinase activity"/>
    <property type="evidence" value="ECO:0007669"/>
    <property type="project" value="UniProtKB-EC"/>
</dbReference>
<evidence type="ECO:0000256" key="3">
    <source>
        <dbReference type="ARBA" id="ARBA00022553"/>
    </source>
</evidence>
<feature type="domain" description="Signal transduction histidine kinase subgroup 2 dimerisation and phosphoacceptor" evidence="9">
    <location>
        <begin position="372"/>
        <end position="445"/>
    </location>
</feature>
<evidence type="ECO:0000256" key="6">
    <source>
        <dbReference type="ARBA" id="ARBA00022777"/>
    </source>
</evidence>
<dbReference type="GO" id="GO:0005524">
    <property type="term" value="F:ATP binding"/>
    <property type="evidence" value="ECO:0007669"/>
    <property type="project" value="UniProtKB-KW"/>
</dbReference>
<dbReference type="RefSeq" id="WP_198685430.1">
    <property type="nucleotide sequence ID" value="NZ_JAEIJD010000003.1"/>
</dbReference>
<name>A0A934LZW6_9RHOB</name>
<dbReference type="Proteomes" id="UP000613255">
    <property type="component" value="Unassembled WGS sequence"/>
</dbReference>
<evidence type="ECO:0000256" key="5">
    <source>
        <dbReference type="ARBA" id="ARBA00022741"/>
    </source>
</evidence>
<keyword evidence="8" id="KW-0472">Membrane</keyword>
<keyword evidence="11" id="KW-1185">Reference proteome</keyword>
<keyword evidence="6 10" id="KW-0418">Kinase</keyword>
<dbReference type="CDD" id="cd18773">
    <property type="entry name" value="PDC1_HK_sensor"/>
    <property type="match status" value="1"/>
</dbReference>
<evidence type="ECO:0000313" key="11">
    <source>
        <dbReference type="Proteomes" id="UP000613255"/>
    </source>
</evidence>
<evidence type="ECO:0000313" key="10">
    <source>
        <dbReference type="EMBL" id="MBI6629410.1"/>
    </source>
</evidence>
<dbReference type="Gene3D" id="3.30.565.10">
    <property type="entry name" value="Histidine kinase-like ATPase, C-terminal domain"/>
    <property type="match status" value="1"/>
</dbReference>
<dbReference type="InterPro" id="IPR011495">
    <property type="entry name" value="Sig_transdc_His_kin_sub2_dim/P"/>
</dbReference>
<evidence type="ECO:0000256" key="8">
    <source>
        <dbReference type="SAM" id="Phobius"/>
    </source>
</evidence>
<comment type="catalytic activity">
    <reaction evidence="1">
        <text>ATP + protein L-histidine = ADP + protein N-phospho-L-histidine.</text>
        <dbReference type="EC" id="2.7.13.3"/>
    </reaction>
</comment>
<keyword evidence="5" id="KW-0547">Nucleotide-binding</keyword>
<keyword evidence="8" id="KW-1133">Transmembrane helix</keyword>
<protein>
    <recommendedName>
        <fullName evidence="2">histidine kinase</fullName>
        <ecNumber evidence="2">2.7.13.3</ecNumber>
    </recommendedName>
</protein>
<dbReference type="InterPro" id="IPR036890">
    <property type="entry name" value="HATPase_C_sf"/>
</dbReference>
<feature type="transmembrane region" description="Helical" evidence="8">
    <location>
        <begin position="249"/>
        <end position="266"/>
    </location>
</feature>
<evidence type="ECO:0000256" key="2">
    <source>
        <dbReference type="ARBA" id="ARBA00012438"/>
    </source>
</evidence>
<proteinExistence type="predicted"/>
<sequence length="575" mass="63824">MIPARLVRAFRSLGAKVVLFLSLALLPVGLIALFQTREVKMQVELRSELALQALTERAARREREIMQSAYGALALAETTIDALLETPELCAGVMHGFLDHYPEFSFFGFLRPDMSIDCSSAGAPLTLEMTDSVVEFWKKPERTVNTDIKSPISDRAVISIMDPVTRDGKVIGALTLSIPHNVLDPPNRMLEGNDPVELITFNEKGTVLTASSGLEGAQEKLPRDRALVNFVGQSAFSFTGLNRKGERRSFAVVPVLPGSVYALGAYQRSSYDMGTAGMVLPAWFFPILMWAVSLIVAYVAMERLVIRYIRRLQRQMRDFSSTRRIPVPLDAPEKPQELRDIDAAFMSMTETLLRDEAEMENAMHEKVVLLKEVHHRVKNNLQLISSIMNMKLRKTKNPDTIYILRRLQQRVLGLARIHQGLYQTQNFGSLDITDLANAILDELAQMGEGDLSVCVIREIQPTILYPDQAVPLTLLLSEATTNAMKFASAPKGETPWIKVELYADEPDYACLIVSNSISGSSTNGSPSDGAGLGKLLIRAFNSQLEGDLNVTEEGGIYKVALRFKVASFLPEPNDY</sequence>
<gene>
    <name evidence="10" type="ORF">JAO82_05890</name>
</gene>
<keyword evidence="4" id="KW-0808">Transferase</keyword>
<evidence type="ECO:0000256" key="1">
    <source>
        <dbReference type="ARBA" id="ARBA00000085"/>
    </source>
</evidence>
<dbReference type="Pfam" id="PF07568">
    <property type="entry name" value="HisKA_2"/>
    <property type="match status" value="1"/>
</dbReference>
<dbReference type="PANTHER" id="PTHR41523">
    <property type="entry name" value="TWO-COMPONENT SYSTEM SENSOR PROTEIN"/>
    <property type="match status" value="1"/>
</dbReference>
<feature type="transmembrane region" description="Helical" evidence="8">
    <location>
        <begin position="13"/>
        <end position="34"/>
    </location>
</feature>
<dbReference type="EC" id="2.7.13.3" evidence="2"/>
<keyword evidence="3" id="KW-0597">Phosphoprotein</keyword>
<dbReference type="PANTHER" id="PTHR41523:SF8">
    <property type="entry name" value="ETHYLENE RESPONSE SENSOR PROTEIN"/>
    <property type="match status" value="1"/>
</dbReference>
<dbReference type="AlphaFoldDB" id="A0A934LZW6"/>
<keyword evidence="7" id="KW-0067">ATP-binding</keyword>
<evidence type="ECO:0000256" key="7">
    <source>
        <dbReference type="ARBA" id="ARBA00022840"/>
    </source>
</evidence>
<dbReference type="Gene3D" id="3.30.450.20">
    <property type="entry name" value="PAS domain"/>
    <property type="match status" value="1"/>
</dbReference>
<dbReference type="SUPFAM" id="SSF55874">
    <property type="entry name" value="ATPase domain of HSP90 chaperone/DNA topoisomerase II/histidine kinase"/>
    <property type="match status" value="1"/>
</dbReference>